<dbReference type="PANTHER" id="PTHR12110">
    <property type="entry name" value="HYDROXYPYRUVATE ISOMERASE"/>
    <property type="match status" value="1"/>
</dbReference>
<keyword evidence="1" id="KW-0119">Carbohydrate metabolism</keyword>
<dbReference type="InterPro" id="IPR050312">
    <property type="entry name" value="IolE/XylAMocC-like"/>
</dbReference>
<name>A0A4R5K6T5_9MICC</name>
<feature type="domain" description="Xylose isomerase-like TIM barrel" evidence="2">
    <location>
        <begin position="77"/>
        <end position="252"/>
    </location>
</feature>
<dbReference type="OrthoDB" id="9798407at2"/>
<dbReference type="Gene3D" id="3.20.20.150">
    <property type="entry name" value="Divalent-metal-dependent TIM barrel enzymes"/>
    <property type="match status" value="1"/>
</dbReference>
<evidence type="ECO:0000259" key="2">
    <source>
        <dbReference type="Pfam" id="PF01261"/>
    </source>
</evidence>
<evidence type="ECO:0000313" key="3">
    <source>
        <dbReference type="EMBL" id="TDF89151.1"/>
    </source>
</evidence>
<dbReference type="EMBL" id="SMRU01000041">
    <property type="protein sequence ID" value="TDF89151.1"/>
    <property type="molecule type" value="Genomic_DNA"/>
</dbReference>
<dbReference type="InterPro" id="IPR013022">
    <property type="entry name" value="Xyl_isomerase-like_TIM-brl"/>
</dbReference>
<dbReference type="AlphaFoldDB" id="A0A4R5K6T5"/>
<dbReference type="SUPFAM" id="SSF51658">
    <property type="entry name" value="Xylose isomerase-like"/>
    <property type="match status" value="1"/>
</dbReference>
<evidence type="ECO:0000256" key="1">
    <source>
        <dbReference type="ARBA" id="ARBA00023277"/>
    </source>
</evidence>
<accession>A0A4R5K6T5</accession>
<dbReference type="PANTHER" id="PTHR12110:SF41">
    <property type="entry name" value="INOSOSE DEHYDRATASE"/>
    <property type="match status" value="1"/>
</dbReference>
<comment type="caution">
    <text evidence="3">The sequence shown here is derived from an EMBL/GenBank/DDBJ whole genome shotgun (WGS) entry which is preliminary data.</text>
</comment>
<dbReference type="InterPro" id="IPR036237">
    <property type="entry name" value="Xyl_isomerase-like_sf"/>
</dbReference>
<keyword evidence="4" id="KW-1185">Reference proteome</keyword>
<reference evidence="3 4" key="1">
    <citation type="submission" date="2019-03" db="EMBL/GenBank/DDBJ databases">
        <title>Whole genome sequence of Arthrobacter sp JH1-1.</title>
        <authorList>
            <person name="Trinh H.N."/>
        </authorList>
    </citation>
    <scope>NUCLEOTIDE SEQUENCE [LARGE SCALE GENOMIC DNA]</scope>
    <source>
        <strain evidence="3 4">JH1-1</strain>
    </source>
</reference>
<keyword evidence="3" id="KW-0413">Isomerase</keyword>
<dbReference type="Pfam" id="PF01261">
    <property type="entry name" value="AP_endonuc_2"/>
    <property type="match status" value="1"/>
</dbReference>
<dbReference type="Proteomes" id="UP000295511">
    <property type="component" value="Unassembled WGS sequence"/>
</dbReference>
<sequence length="258" mass="27987">MPLAEHPHQGTFVISVQLWSLRQEINDVGWDRVVGTLADAGFKHVEPFAIAATAPLLAPALARNGITTPTGHGEIVGEQLTATLDAALESGVELLMQPMFPAERWQDRDGVLRIAEDLNRAAEAALPHGMRIAFHNHDDEVRTLVDGRPALLALMDEVAPNVGVEFDPNWATIGGADVLELMSALGDRIFGLHLKDGPLLGTNTDQMALGDGELAWDDFLGALDPSVPRVIGLDMFRGDSLDAVLRSKRWLDQREGRS</sequence>
<protein>
    <submittedName>
        <fullName evidence="3">Sugar phosphate isomerase/epimerase</fullName>
    </submittedName>
</protein>
<organism evidence="3 4">
    <name type="scientific">Arthrobacter terricola</name>
    <dbReference type="NCBI Taxonomy" id="2547396"/>
    <lineage>
        <taxon>Bacteria</taxon>
        <taxon>Bacillati</taxon>
        <taxon>Actinomycetota</taxon>
        <taxon>Actinomycetes</taxon>
        <taxon>Micrococcales</taxon>
        <taxon>Micrococcaceae</taxon>
        <taxon>Arthrobacter</taxon>
    </lineage>
</organism>
<proteinExistence type="predicted"/>
<dbReference type="GO" id="GO:0016853">
    <property type="term" value="F:isomerase activity"/>
    <property type="evidence" value="ECO:0007669"/>
    <property type="project" value="UniProtKB-KW"/>
</dbReference>
<evidence type="ECO:0000313" key="4">
    <source>
        <dbReference type="Proteomes" id="UP000295511"/>
    </source>
</evidence>
<gene>
    <name evidence="3" type="ORF">E1809_23220</name>
</gene>